<gene>
    <name evidence="4" type="ordered locus">Acid345_2619</name>
</gene>
<dbReference type="AlphaFoldDB" id="Q1IND0"/>
<keyword evidence="5" id="KW-1185">Reference proteome</keyword>
<dbReference type="InterPro" id="IPR007963">
    <property type="entry name" value="Peptidase_M61_catalytic"/>
</dbReference>
<evidence type="ECO:0000259" key="3">
    <source>
        <dbReference type="Pfam" id="PF17899"/>
    </source>
</evidence>
<keyword evidence="1" id="KW-0732">Signal</keyword>
<dbReference type="KEGG" id="aba:Acid345_2619"/>
<organism evidence="4 5">
    <name type="scientific">Koribacter versatilis (strain Ellin345)</name>
    <dbReference type="NCBI Taxonomy" id="204669"/>
    <lineage>
        <taxon>Bacteria</taxon>
        <taxon>Pseudomonadati</taxon>
        <taxon>Acidobacteriota</taxon>
        <taxon>Terriglobia</taxon>
        <taxon>Terriglobales</taxon>
        <taxon>Candidatus Korobacteraceae</taxon>
        <taxon>Candidatus Korobacter</taxon>
    </lineage>
</organism>
<feature type="chain" id="PRO_5004190978" evidence="1">
    <location>
        <begin position="27"/>
        <end position="614"/>
    </location>
</feature>
<dbReference type="OrthoDB" id="9778516at2"/>
<dbReference type="STRING" id="204669.Acid345_2619"/>
<dbReference type="InterPro" id="IPR024191">
    <property type="entry name" value="Peptidase_M61"/>
</dbReference>
<dbReference type="SUPFAM" id="SSF50156">
    <property type="entry name" value="PDZ domain-like"/>
    <property type="match status" value="1"/>
</dbReference>
<dbReference type="Proteomes" id="UP000002432">
    <property type="component" value="Chromosome"/>
</dbReference>
<proteinExistence type="predicted"/>
<dbReference type="InterPro" id="IPR036034">
    <property type="entry name" value="PDZ_sf"/>
</dbReference>
<dbReference type="Gene3D" id="1.10.390.10">
    <property type="entry name" value="Neutral Protease Domain 2"/>
    <property type="match status" value="1"/>
</dbReference>
<dbReference type="EMBL" id="CP000360">
    <property type="protein sequence ID" value="ABF41620.1"/>
    <property type="molecule type" value="Genomic_DNA"/>
</dbReference>
<dbReference type="Gene3D" id="2.30.42.10">
    <property type="match status" value="1"/>
</dbReference>
<dbReference type="InterPro" id="IPR040756">
    <property type="entry name" value="Peptidase_M61_N"/>
</dbReference>
<dbReference type="Pfam" id="PF17899">
    <property type="entry name" value="Peptidase_M61_N"/>
    <property type="match status" value="1"/>
</dbReference>
<dbReference type="PIRSF" id="PIRSF016493">
    <property type="entry name" value="Glycyl_aminpptds"/>
    <property type="match status" value="1"/>
</dbReference>
<dbReference type="RefSeq" id="WP_011523421.1">
    <property type="nucleotide sequence ID" value="NC_008009.1"/>
</dbReference>
<evidence type="ECO:0000259" key="2">
    <source>
        <dbReference type="Pfam" id="PF05299"/>
    </source>
</evidence>
<feature type="domain" description="Peptidase M61 catalytic" evidence="2">
    <location>
        <begin position="295"/>
        <end position="408"/>
    </location>
</feature>
<accession>Q1IND0</accession>
<dbReference type="HOGENOM" id="CLU_022755_0_0_0"/>
<sequence length="614" mass="68382">MRRYAAVRLVCSVLWFIVYCSRFSAAAVTCASPEPLPGNPQYEYFVSVADHDRHQLHVSIRYRATKPTVFQMPVWNALYQVRDFAQYATELQAHDGNGTALSVEAEGNSAWRVPPSNGCAVIEYNLNANVPGPFSAQASSDHVFLNWAQVLLYGDRNAPLMLAVSDLPATWSLRDLGLFDETAHRLARPVSYDALVDSPVEMSASKIAAFDEDGAQYRIVVDADDADYNLPAIQDALRKVVHASVDWMHDRPFDQYTFLYHFPRGPVGGGMEHSYGTAISAPADRMHENALAPISTSAHEFFHLWNVKRIRPQSLQPVDFQHEQYTRALWFAEGVTSTASELMLVRAGLENERGYLSHLSAVISDFEARPAHKFQSPETSSLEAWMEGHAYYRRPERSVSYYTSGELLGVLLDLEMRKRTRGTKSLRDLFIYLNAEYAKKHRYYDDSNAVQQAAEKVAGGSFQSFFDKYVRSTVPIPYDDYLRFVGLTLQPFAILGVDAGFDASVNFTGLPEVTKVTPGSAVEAAGVHAGDTLTAIDEHEYMGDLSHYLVGHKAGDTVTFRFASRTRTMAVKVTLAESKGPAFSVVEEPAASVEQRAQRAAWIRGDDMESGAHK</sequence>
<dbReference type="Pfam" id="PF05299">
    <property type="entry name" value="Peptidase_M61"/>
    <property type="match status" value="1"/>
</dbReference>
<reference evidence="4 5" key="1">
    <citation type="journal article" date="2009" name="Appl. Environ. Microbiol.">
        <title>Three genomes from the phylum Acidobacteria provide insight into the lifestyles of these microorganisms in soils.</title>
        <authorList>
            <person name="Ward N.L."/>
            <person name="Challacombe J.F."/>
            <person name="Janssen P.H."/>
            <person name="Henrissat B."/>
            <person name="Coutinho P.M."/>
            <person name="Wu M."/>
            <person name="Xie G."/>
            <person name="Haft D.H."/>
            <person name="Sait M."/>
            <person name="Badger J."/>
            <person name="Barabote R.D."/>
            <person name="Bradley B."/>
            <person name="Brettin T.S."/>
            <person name="Brinkac L.M."/>
            <person name="Bruce D."/>
            <person name="Creasy T."/>
            <person name="Daugherty S.C."/>
            <person name="Davidsen T.M."/>
            <person name="DeBoy R.T."/>
            <person name="Detter J.C."/>
            <person name="Dodson R.J."/>
            <person name="Durkin A.S."/>
            <person name="Ganapathy A."/>
            <person name="Gwinn-Giglio M."/>
            <person name="Han C.S."/>
            <person name="Khouri H."/>
            <person name="Kiss H."/>
            <person name="Kothari S.P."/>
            <person name="Madupu R."/>
            <person name="Nelson K.E."/>
            <person name="Nelson W.C."/>
            <person name="Paulsen I."/>
            <person name="Penn K."/>
            <person name="Ren Q."/>
            <person name="Rosovitz M.J."/>
            <person name="Selengut J.D."/>
            <person name="Shrivastava S."/>
            <person name="Sullivan S.A."/>
            <person name="Tapia R."/>
            <person name="Thompson L.S."/>
            <person name="Watkins K.L."/>
            <person name="Yang Q."/>
            <person name="Yu C."/>
            <person name="Zafar N."/>
            <person name="Zhou L."/>
            <person name="Kuske C.R."/>
        </authorList>
    </citation>
    <scope>NUCLEOTIDE SEQUENCE [LARGE SCALE GENOMIC DNA]</scope>
    <source>
        <strain evidence="4 5">Ellin345</strain>
    </source>
</reference>
<name>Q1IND0_KORVE</name>
<evidence type="ECO:0000313" key="4">
    <source>
        <dbReference type="EMBL" id="ABF41620.1"/>
    </source>
</evidence>
<evidence type="ECO:0000313" key="5">
    <source>
        <dbReference type="Proteomes" id="UP000002432"/>
    </source>
</evidence>
<feature type="signal peptide" evidence="1">
    <location>
        <begin position="1"/>
        <end position="26"/>
    </location>
</feature>
<dbReference type="Gene3D" id="2.60.40.3650">
    <property type="match status" value="1"/>
</dbReference>
<dbReference type="InterPro" id="IPR027268">
    <property type="entry name" value="Peptidase_M4/M1_CTD_sf"/>
</dbReference>
<protein>
    <submittedName>
        <fullName evidence="4">Peptidase M61</fullName>
    </submittedName>
</protein>
<dbReference type="EnsemblBacteria" id="ABF41620">
    <property type="protein sequence ID" value="ABF41620"/>
    <property type="gene ID" value="Acid345_2619"/>
</dbReference>
<feature type="domain" description="Peptidase M61 N-terminal" evidence="3">
    <location>
        <begin position="44"/>
        <end position="203"/>
    </location>
</feature>
<evidence type="ECO:0000256" key="1">
    <source>
        <dbReference type="SAM" id="SignalP"/>
    </source>
</evidence>
<dbReference type="eggNOG" id="COG3975">
    <property type="taxonomic scope" value="Bacteria"/>
</dbReference>